<dbReference type="InterPro" id="IPR036249">
    <property type="entry name" value="Thioredoxin-like_sf"/>
</dbReference>
<evidence type="ECO:0000256" key="3">
    <source>
        <dbReference type="ARBA" id="ARBA00023157"/>
    </source>
</evidence>
<dbReference type="GO" id="GO:0015036">
    <property type="term" value="F:disulfide oxidoreductase activity"/>
    <property type="evidence" value="ECO:0007669"/>
    <property type="project" value="UniProtKB-ARBA"/>
</dbReference>
<dbReference type="STRING" id="578942.SAMN05216289_1568"/>
<keyword evidence="7" id="KW-0413">Isomerase</keyword>
<dbReference type="RefSeq" id="WP_092411067.1">
    <property type="nucleotide sequence ID" value="NZ_FOVF01000056.1"/>
</dbReference>
<evidence type="ECO:0000313" key="8">
    <source>
        <dbReference type="Proteomes" id="UP000198575"/>
    </source>
</evidence>
<dbReference type="InterPro" id="IPR000866">
    <property type="entry name" value="AhpC/TSA"/>
</dbReference>
<dbReference type="GO" id="GO:0017004">
    <property type="term" value="P:cytochrome complex assembly"/>
    <property type="evidence" value="ECO:0007669"/>
    <property type="project" value="UniProtKB-KW"/>
</dbReference>
<protein>
    <submittedName>
        <fullName evidence="7">Thiol-disulfide isomerase or thioredoxin</fullName>
    </submittedName>
</protein>
<evidence type="ECO:0000256" key="1">
    <source>
        <dbReference type="ARBA" id="ARBA00004196"/>
    </source>
</evidence>
<reference evidence="7 8" key="1">
    <citation type="submission" date="2016-10" db="EMBL/GenBank/DDBJ databases">
        <authorList>
            <person name="de Groot N.N."/>
        </authorList>
    </citation>
    <scope>NUCLEOTIDE SEQUENCE [LARGE SCALE GENOMIC DNA]</scope>
    <source>
        <strain evidence="7 8">CGMCC 1.7659</strain>
    </source>
</reference>
<dbReference type="SUPFAM" id="SSF52833">
    <property type="entry name" value="Thioredoxin-like"/>
    <property type="match status" value="1"/>
</dbReference>
<dbReference type="PROSITE" id="PS51352">
    <property type="entry name" value="THIOREDOXIN_2"/>
    <property type="match status" value="1"/>
</dbReference>
<feature type="chain" id="PRO_5011710862" evidence="5">
    <location>
        <begin position="22"/>
        <end position="165"/>
    </location>
</feature>
<keyword evidence="2" id="KW-0201">Cytochrome c-type biogenesis</keyword>
<dbReference type="InterPro" id="IPR017937">
    <property type="entry name" value="Thioredoxin_CS"/>
</dbReference>
<comment type="subcellular location">
    <subcellularLocation>
        <location evidence="1">Cell envelope</location>
    </subcellularLocation>
</comment>
<dbReference type="EMBL" id="FOVF01000056">
    <property type="protein sequence ID" value="SFN71298.1"/>
    <property type="molecule type" value="Genomic_DNA"/>
</dbReference>
<sequence length="165" mass="18254">MNLRHCLLLASLLAFSATARAADTESARQPTLKVDTLDGKTFDLASQRGKWVVVNFWATWCAPCVAEMPELSAFIEAREDVVGIGLAYEDTDRQEIIDFLKQRPVSYPIAQVDVNEPPKDFDTPRGLPTTYLIAPDGTVARHFLGPIKDKDLVQAMAARKPAKKP</sequence>
<accession>A0A1I5B994</accession>
<proteinExistence type="predicted"/>
<feature type="domain" description="Thioredoxin" evidence="6">
    <location>
        <begin position="23"/>
        <end position="161"/>
    </location>
</feature>
<evidence type="ECO:0000256" key="5">
    <source>
        <dbReference type="SAM" id="SignalP"/>
    </source>
</evidence>
<dbReference type="InterPro" id="IPR050553">
    <property type="entry name" value="Thioredoxin_ResA/DsbE_sf"/>
</dbReference>
<dbReference type="Pfam" id="PF00578">
    <property type="entry name" value="AhpC-TSA"/>
    <property type="match status" value="1"/>
</dbReference>
<dbReference type="Proteomes" id="UP000198575">
    <property type="component" value="Unassembled WGS sequence"/>
</dbReference>
<dbReference type="GO" id="GO:0016209">
    <property type="term" value="F:antioxidant activity"/>
    <property type="evidence" value="ECO:0007669"/>
    <property type="project" value="InterPro"/>
</dbReference>
<name>A0A1I5B994_9GAMM</name>
<dbReference type="OrthoDB" id="9796554at2"/>
<keyword evidence="4" id="KW-0676">Redox-active center</keyword>
<dbReference type="PANTHER" id="PTHR42852:SF6">
    <property type="entry name" value="THIOL:DISULFIDE INTERCHANGE PROTEIN DSBE"/>
    <property type="match status" value="1"/>
</dbReference>
<dbReference type="InterPro" id="IPR013766">
    <property type="entry name" value="Thioredoxin_domain"/>
</dbReference>
<dbReference type="GO" id="GO:0016853">
    <property type="term" value="F:isomerase activity"/>
    <property type="evidence" value="ECO:0007669"/>
    <property type="project" value="UniProtKB-KW"/>
</dbReference>
<keyword evidence="3" id="KW-1015">Disulfide bond</keyword>
<dbReference type="PROSITE" id="PS00194">
    <property type="entry name" value="THIOREDOXIN_1"/>
    <property type="match status" value="1"/>
</dbReference>
<dbReference type="CDD" id="cd02966">
    <property type="entry name" value="TlpA_like_family"/>
    <property type="match status" value="1"/>
</dbReference>
<evidence type="ECO:0000256" key="4">
    <source>
        <dbReference type="ARBA" id="ARBA00023284"/>
    </source>
</evidence>
<keyword evidence="8" id="KW-1185">Reference proteome</keyword>
<organism evidence="7 8">
    <name type="scientific">Dokdonella immobilis</name>
    <dbReference type="NCBI Taxonomy" id="578942"/>
    <lineage>
        <taxon>Bacteria</taxon>
        <taxon>Pseudomonadati</taxon>
        <taxon>Pseudomonadota</taxon>
        <taxon>Gammaproteobacteria</taxon>
        <taxon>Lysobacterales</taxon>
        <taxon>Rhodanobacteraceae</taxon>
        <taxon>Dokdonella</taxon>
    </lineage>
</organism>
<dbReference type="Gene3D" id="3.40.30.10">
    <property type="entry name" value="Glutaredoxin"/>
    <property type="match status" value="1"/>
</dbReference>
<evidence type="ECO:0000313" key="7">
    <source>
        <dbReference type="EMBL" id="SFN71298.1"/>
    </source>
</evidence>
<gene>
    <name evidence="7" type="ORF">SAMN05216289_1568</name>
</gene>
<feature type="signal peptide" evidence="5">
    <location>
        <begin position="1"/>
        <end position="21"/>
    </location>
</feature>
<dbReference type="AlphaFoldDB" id="A0A1I5B994"/>
<dbReference type="PANTHER" id="PTHR42852">
    <property type="entry name" value="THIOL:DISULFIDE INTERCHANGE PROTEIN DSBE"/>
    <property type="match status" value="1"/>
</dbReference>
<evidence type="ECO:0000259" key="6">
    <source>
        <dbReference type="PROSITE" id="PS51352"/>
    </source>
</evidence>
<evidence type="ECO:0000256" key="2">
    <source>
        <dbReference type="ARBA" id="ARBA00022748"/>
    </source>
</evidence>
<dbReference type="GO" id="GO:0030313">
    <property type="term" value="C:cell envelope"/>
    <property type="evidence" value="ECO:0007669"/>
    <property type="project" value="UniProtKB-SubCell"/>
</dbReference>
<keyword evidence="5" id="KW-0732">Signal</keyword>